<protein>
    <recommendedName>
        <fullName evidence="3">EF-hand domain-containing protein</fullName>
    </recommendedName>
</protein>
<evidence type="ECO:0000313" key="5">
    <source>
        <dbReference type="Proteomes" id="UP001381693"/>
    </source>
</evidence>
<feature type="region of interest" description="Disordered" evidence="2">
    <location>
        <begin position="76"/>
        <end position="133"/>
    </location>
</feature>
<sequence length="824" mass="92672">MNDKEAWRFMVAHVRVDTALRVPDGMDRECSNGVGGSKGLVAGVKAAFRPRSRSKPNSKALKEEEIEKITSKLNSESSYMPLKSNRSPKSPFMGWKRSKSKDKSRKDSTRSKEDKTNNKYHPPTGFCSESQAERLSSHISDDYPSYSSDASEMMRDIRTGRYTSFLNHNESHERTNCKTTSPTFEATNIVPTENYGCSSPLYGKDMDYYSADSRYVNLPTNCFGRSCVRYSKNSEKSFILSTERCFERNETYGYGHGGDMYSQDYQQNIENKTSREIYMTNSLSDEKPHDGMHYSKGKDTSLFPWSGLSNAYQGTILTNEGQESNEESSYAVRVSGDGSEAQDLITTEIKVQEEIKVGSPSPTLGKRQSWLKSALTYNLEVPDFPKNEVVVLALGIDQYIEEVFRYLDHSGTGKIYIEDFRALCNVLGLGNKQEEDDKKRPKRCQCMGSNLTLLGSLNNSLNHDNSVRDHGCPVHLTFAEFHDKLCESFVRGAKTESIIPLASRRLNNPRLVTSVIQVQRRYDVLENIAKCLDEVSAGLDADEDKMIAECPASRVVCCKCQQSAHIDKNSNIAMQPTDSETSFLQKQILLQQQELQCLREVIEDMRIALQSSDAENLALQVKTLRSGGPSQQSSTHDLSLTDEEDTIDDLVNQLKALSRPDQIGDIKPVLEPNITDSIAAMEGNSKLDGPETSEDPLNTAFFSGDYSLEKELHATYEALQAAREEREATQADLQRVVGELQECEKDLQGAELSLRAAHTALEKVHYDNQALVLELAETRGNLEETRKKLLETTESLQFARESILEKERQLKEAHTKLNLIRNSR</sequence>
<feature type="region of interest" description="Disordered" evidence="2">
    <location>
        <begin position="47"/>
        <end position="66"/>
    </location>
</feature>
<feature type="domain" description="EF-hand" evidence="3">
    <location>
        <begin position="395"/>
        <end position="430"/>
    </location>
</feature>
<evidence type="ECO:0000256" key="2">
    <source>
        <dbReference type="SAM" id="MobiDB-lite"/>
    </source>
</evidence>
<dbReference type="InterPro" id="IPR031601">
    <property type="entry name" value="CCD48"/>
</dbReference>
<dbReference type="InterPro" id="IPR002048">
    <property type="entry name" value="EF_hand_dom"/>
</dbReference>
<gene>
    <name evidence="4" type="ORF">SK128_024049</name>
</gene>
<accession>A0AAN9A4Q9</accession>
<keyword evidence="1" id="KW-0175">Coiled coil</keyword>
<evidence type="ECO:0000256" key="1">
    <source>
        <dbReference type="SAM" id="Coils"/>
    </source>
</evidence>
<dbReference type="AlphaFoldDB" id="A0AAN9A4Q9"/>
<dbReference type="PROSITE" id="PS50222">
    <property type="entry name" value="EF_HAND_2"/>
    <property type="match status" value="1"/>
</dbReference>
<keyword evidence="5" id="KW-1185">Reference proteome</keyword>
<feature type="compositionally biased region" description="Basic and acidic residues" evidence="2">
    <location>
        <begin position="104"/>
        <end position="117"/>
    </location>
</feature>
<organism evidence="4 5">
    <name type="scientific">Halocaridina rubra</name>
    <name type="common">Hawaiian red shrimp</name>
    <dbReference type="NCBI Taxonomy" id="373956"/>
    <lineage>
        <taxon>Eukaryota</taxon>
        <taxon>Metazoa</taxon>
        <taxon>Ecdysozoa</taxon>
        <taxon>Arthropoda</taxon>
        <taxon>Crustacea</taxon>
        <taxon>Multicrustacea</taxon>
        <taxon>Malacostraca</taxon>
        <taxon>Eumalacostraca</taxon>
        <taxon>Eucarida</taxon>
        <taxon>Decapoda</taxon>
        <taxon>Pleocyemata</taxon>
        <taxon>Caridea</taxon>
        <taxon>Atyoidea</taxon>
        <taxon>Atyidae</taxon>
        <taxon>Halocaridina</taxon>
    </lineage>
</organism>
<dbReference type="GO" id="GO:0005509">
    <property type="term" value="F:calcium ion binding"/>
    <property type="evidence" value="ECO:0007669"/>
    <property type="project" value="InterPro"/>
</dbReference>
<evidence type="ECO:0000313" key="4">
    <source>
        <dbReference type="EMBL" id="KAK7074124.1"/>
    </source>
</evidence>
<dbReference type="Proteomes" id="UP001381693">
    <property type="component" value="Unassembled WGS sequence"/>
</dbReference>
<comment type="caution">
    <text evidence="4">The sequence shown here is derived from an EMBL/GenBank/DDBJ whole genome shotgun (WGS) entry which is preliminary data.</text>
</comment>
<reference evidence="4 5" key="1">
    <citation type="submission" date="2023-11" db="EMBL/GenBank/DDBJ databases">
        <title>Halocaridina rubra genome assembly.</title>
        <authorList>
            <person name="Smith C."/>
        </authorList>
    </citation>
    <scope>NUCLEOTIDE SEQUENCE [LARGE SCALE GENOMIC DNA]</scope>
    <source>
        <strain evidence="4">EP-1</strain>
        <tissue evidence="4">Whole</tissue>
    </source>
</reference>
<evidence type="ECO:0000259" key="3">
    <source>
        <dbReference type="PROSITE" id="PS50222"/>
    </source>
</evidence>
<dbReference type="EMBL" id="JAXCGZ010011793">
    <property type="protein sequence ID" value="KAK7074124.1"/>
    <property type="molecule type" value="Genomic_DNA"/>
</dbReference>
<feature type="coiled-coil region" evidence="1">
    <location>
        <begin position="719"/>
        <end position="816"/>
    </location>
</feature>
<proteinExistence type="predicted"/>
<name>A0AAN9A4Q9_HALRR</name>
<feature type="compositionally biased region" description="Polar residues" evidence="2">
    <location>
        <begin position="76"/>
        <end position="88"/>
    </location>
</feature>
<dbReference type="Pfam" id="PF15799">
    <property type="entry name" value="CCD48"/>
    <property type="match status" value="1"/>
</dbReference>